<dbReference type="OrthoDB" id="120976at2759"/>
<dbReference type="Proteomes" id="UP000288216">
    <property type="component" value="Unassembled WGS sequence"/>
</dbReference>
<dbReference type="InterPro" id="IPR001315">
    <property type="entry name" value="CARD"/>
</dbReference>
<name>A0A401PLY2_SCYTO</name>
<dbReference type="STRING" id="75743.A0A401PLY2"/>
<dbReference type="SUPFAM" id="SSF47986">
    <property type="entry name" value="DEATH domain"/>
    <property type="match status" value="2"/>
</dbReference>
<dbReference type="AlphaFoldDB" id="A0A401PLY2"/>
<keyword evidence="3" id="KW-1185">Reference proteome</keyword>
<dbReference type="EMBL" id="BFAA01000852">
    <property type="protein sequence ID" value="GCB74091.1"/>
    <property type="molecule type" value="Genomic_DNA"/>
</dbReference>
<proteinExistence type="predicted"/>
<gene>
    <name evidence="2" type="ORF">scyTo_0003178</name>
</gene>
<dbReference type="GO" id="GO:0042981">
    <property type="term" value="P:regulation of apoptotic process"/>
    <property type="evidence" value="ECO:0007669"/>
    <property type="project" value="InterPro"/>
</dbReference>
<dbReference type="InterPro" id="IPR011029">
    <property type="entry name" value="DEATH-like_dom_sf"/>
</dbReference>
<dbReference type="PROSITE" id="PS50209">
    <property type="entry name" value="CARD"/>
    <property type="match status" value="2"/>
</dbReference>
<dbReference type="OMA" id="WEEYEHV"/>
<comment type="caution">
    <text evidence="2">The sequence shown here is derived from an EMBL/GenBank/DDBJ whole genome shotgun (WGS) entry which is preliminary data.</text>
</comment>
<feature type="domain" description="CARD" evidence="1">
    <location>
        <begin position="90"/>
        <end position="142"/>
    </location>
</feature>
<accession>A0A401PLY2</accession>
<dbReference type="Pfam" id="PF00619">
    <property type="entry name" value="CARD"/>
    <property type="match status" value="2"/>
</dbReference>
<reference evidence="2 3" key="1">
    <citation type="journal article" date="2018" name="Nat. Ecol. Evol.">
        <title>Shark genomes provide insights into elasmobranch evolution and the origin of vertebrates.</title>
        <authorList>
            <person name="Hara Y"/>
            <person name="Yamaguchi K"/>
            <person name="Onimaru K"/>
            <person name="Kadota M"/>
            <person name="Koyanagi M"/>
            <person name="Keeley SD"/>
            <person name="Tatsumi K"/>
            <person name="Tanaka K"/>
            <person name="Motone F"/>
            <person name="Kageyama Y"/>
            <person name="Nozu R"/>
            <person name="Adachi N"/>
            <person name="Nishimura O"/>
            <person name="Nakagawa R"/>
            <person name="Tanegashima C"/>
            <person name="Kiyatake I"/>
            <person name="Matsumoto R"/>
            <person name="Murakumo K"/>
            <person name="Nishida K"/>
            <person name="Terakita A"/>
            <person name="Kuratani S"/>
            <person name="Sato K"/>
            <person name="Hyodo S Kuraku.S."/>
        </authorList>
    </citation>
    <scope>NUCLEOTIDE SEQUENCE [LARGE SCALE GENOMIC DNA]</scope>
</reference>
<feature type="domain" description="CARD" evidence="1">
    <location>
        <begin position="1"/>
        <end position="94"/>
    </location>
</feature>
<organism evidence="2 3">
    <name type="scientific">Scyliorhinus torazame</name>
    <name type="common">Cloudy catshark</name>
    <name type="synonym">Catulus torazame</name>
    <dbReference type="NCBI Taxonomy" id="75743"/>
    <lineage>
        <taxon>Eukaryota</taxon>
        <taxon>Metazoa</taxon>
        <taxon>Chordata</taxon>
        <taxon>Craniata</taxon>
        <taxon>Vertebrata</taxon>
        <taxon>Chondrichthyes</taxon>
        <taxon>Elasmobranchii</taxon>
        <taxon>Galeomorphii</taxon>
        <taxon>Galeoidea</taxon>
        <taxon>Carcharhiniformes</taxon>
        <taxon>Scyliorhinidae</taxon>
        <taxon>Scyliorhinus</taxon>
    </lineage>
</organism>
<evidence type="ECO:0000259" key="1">
    <source>
        <dbReference type="PROSITE" id="PS50209"/>
    </source>
</evidence>
<evidence type="ECO:0000313" key="2">
    <source>
        <dbReference type="EMBL" id="GCB74091.1"/>
    </source>
</evidence>
<protein>
    <recommendedName>
        <fullName evidence="1">CARD domain-containing protein</fullName>
    </recommendedName>
</protein>
<dbReference type="Gene3D" id="1.10.533.10">
    <property type="entry name" value="Death Domain, Fas"/>
    <property type="match status" value="2"/>
</dbReference>
<sequence>MNADQLFKAQRHQYITILGRGSIETFESILDHLLAWDLLNWEEYEHVKSPGLLSRSSRNLLDVATCKGTRACDLFITDIVRKLHGHIAAVLEHLQRYGQFSKYECDEVQLPIYTPSQQARKLLDLTKAKGDDTAQILLDYIESEPRHIKPALGNVCLKYQEKLSSTLAAQSRFLTNYAGT</sequence>
<evidence type="ECO:0000313" key="3">
    <source>
        <dbReference type="Proteomes" id="UP000288216"/>
    </source>
</evidence>